<gene>
    <name evidence="3" type="ordered locus">Nham_2580</name>
</gene>
<name>Q1QK85_NITHX</name>
<feature type="transmembrane region" description="Helical" evidence="2">
    <location>
        <begin position="151"/>
        <end position="167"/>
    </location>
</feature>
<feature type="transmembrane region" description="Helical" evidence="2">
    <location>
        <begin position="179"/>
        <end position="207"/>
    </location>
</feature>
<dbReference type="AlphaFoldDB" id="Q1QK85"/>
<dbReference type="KEGG" id="nha:Nham_2580"/>
<keyword evidence="2" id="KW-0472">Membrane</keyword>
<dbReference type="HOGENOM" id="CLU_029427_0_0_5"/>
<evidence type="ECO:0008006" key="5">
    <source>
        <dbReference type="Google" id="ProtNLM"/>
    </source>
</evidence>
<evidence type="ECO:0000313" key="3">
    <source>
        <dbReference type="EMBL" id="ABE63362.1"/>
    </source>
</evidence>
<proteinExistence type="predicted"/>
<feature type="region of interest" description="Disordered" evidence="1">
    <location>
        <begin position="1"/>
        <end position="20"/>
    </location>
</feature>
<feature type="transmembrane region" description="Helical" evidence="2">
    <location>
        <begin position="219"/>
        <end position="241"/>
    </location>
</feature>
<evidence type="ECO:0000256" key="1">
    <source>
        <dbReference type="SAM" id="MobiDB-lite"/>
    </source>
</evidence>
<organism evidence="3 4">
    <name type="scientific">Nitrobacter hamburgensis (strain DSM 10229 / NCIMB 13809 / X14)</name>
    <dbReference type="NCBI Taxonomy" id="323097"/>
    <lineage>
        <taxon>Bacteria</taxon>
        <taxon>Pseudomonadati</taxon>
        <taxon>Pseudomonadota</taxon>
        <taxon>Alphaproteobacteria</taxon>
        <taxon>Hyphomicrobiales</taxon>
        <taxon>Nitrobacteraceae</taxon>
        <taxon>Nitrobacter</taxon>
    </lineage>
</organism>
<keyword evidence="4" id="KW-1185">Reference proteome</keyword>
<feature type="transmembrane region" description="Helical" evidence="2">
    <location>
        <begin position="97"/>
        <end position="116"/>
    </location>
</feature>
<reference evidence="3 4" key="1">
    <citation type="submission" date="2006-03" db="EMBL/GenBank/DDBJ databases">
        <title>Complete sequence of chromosome of Nitrobacter hamburgensis X14.</title>
        <authorList>
            <consortium name="US DOE Joint Genome Institute"/>
            <person name="Copeland A."/>
            <person name="Lucas S."/>
            <person name="Lapidus A."/>
            <person name="Barry K."/>
            <person name="Detter J.C."/>
            <person name="Glavina del Rio T."/>
            <person name="Hammon N."/>
            <person name="Israni S."/>
            <person name="Dalin E."/>
            <person name="Tice H."/>
            <person name="Pitluck S."/>
            <person name="Chain P."/>
            <person name="Malfatti S."/>
            <person name="Shin M."/>
            <person name="Vergez L."/>
            <person name="Schmutz J."/>
            <person name="Larimer F."/>
            <person name="Land M."/>
            <person name="Hauser L."/>
            <person name="Kyrpides N."/>
            <person name="Ivanova N."/>
            <person name="Ward B."/>
            <person name="Arp D."/>
            <person name="Klotz M."/>
            <person name="Stein L."/>
            <person name="O'Mullan G."/>
            <person name="Starkenburg S."/>
            <person name="Sayavedra L."/>
            <person name="Poret-Peterson A.T."/>
            <person name="Gentry M.E."/>
            <person name="Bruce D."/>
            <person name="Richardson P."/>
        </authorList>
    </citation>
    <scope>NUCLEOTIDE SEQUENCE [LARGE SCALE GENOMIC DNA]</scope>
    <source>
        <strain evidence="4">DSM 10229 / NCIMB 13809 / X14</strain>
    </source>
</reference>
<feature type="transmembrane region" description="Helical" evidence="2">
    <location>
        <begin position="421"/>
        <end position="440"/>
    </location>
</feature>
<evidence type="ECO:0000313" key="4">
    <source>
        <dbReference type="Proteomes" id="UP000001953"/>
    </source>
</evidence>
<feature type="transmembrane region" description="Helical" evidence="2">
    <location>
        <begin position="387"/>
        <end position="409"/>
    </location>
</feature>
<dbReference type="eggNOG" id="ENOG502ZAVI">
    <property type="taxonomic scope" value="Bacteria"/>
</dbReference>
<dbReference type="EMBL" id="CP000319">
    <property type="protein sequence ID" value="ABE63362.1"/>
    <property type="molecule type" value="Genomic_DNA"/>
</dbReference>
<keyword evidence="2" id="KW-1133">Transmembrane helix</keyword>
<dbReference type="OrthoDB" id="7238679at2"/>
<dbReference type="Proteomes" id="UP000001953">
    <property type="component" value="Chromosome"/>
</dbReference>
<feature type="transmembrane region" description="Helical" evidence="2">
    <location>
        <begin position="447"/>
        <end position="468"/>
    </location>
</feature>
<sequence length="478" mass="52197">MHSRRILNMPNGAPPTGETPISTRSTRVLYTRAAAAPWAWIAAIVIPVLLLAPAIWNGYPLLEYDTGGYLARWYEGYLEPSRSTVYGIYLHLGKDSFFWLNLACQALLTLWILHLTLRVLSLAQPLRLLAIAVILTLATALPWLASMLLTDIFAGLGVLALFILVVHNGKLSTIERVSLFLYTSFAAATHTATFGVLLGLCCAGWVVKPWLGRRLPIAGLIQGCLTLVAGAAMLLAANYALSGRLAWTPGGAGVSFGRMMQDGIVARYLNDHCDKIKLKLCPYRNQLPATADDFLWGNDSVFNKLGRFEGMNGEMEFIATQALAAYPLWQTEAAVEATAEQLVQVGTGEGTTGWIPHTYGIIERYLPEQVKAMRAARQQHWNIKFAAINWIHIPVALTSMLLLAGIALAALWRRRLDDVELLAATVCVALLGNAFICGVISGPHNRYGARMVWIATFVVLIAAARSLANRYGSASRPA</sequence>
<feature type="transmembrane region" description="Helical" evidence="2">
    <location>
        <begin position="128"/>
        <end position="145"/>
    </location>
</feature>
<accession>Q1QK85</accession>
<keyword evidence="2" id="KW-0812">Transmembrane</keyword>
<evidence type="ECO:0000256" key="2">
    <source>
        <dbReference type="SAM" id="Phobius"/>
    </source>
</evidence>
<protein>
    <recommendedName>
        <fullName evidence="5">Transmembrane protein</fullName>
    </recommendedName>
</protein>
<feature type="transmembrane region" description="Helical" evidence="2">
    <location>
        <begin position="34"/>
        <end position="56"/>
    </location>
</feature>
<dbReference type="STRING" id="323097.Nham_2580"/>